<evidence type="ECO:0000313" key="4">
    <source>
        <dbReference type="Proteomes" id="UP000008068"/>
    </source>
</evidence>
<keyword evidence="1" id="KW-0808">Transferase</keyword>
<keyword evidence="1" id="KW-0472">Membrane</keyword>
<dbReference type="OrthoDB" id="1729659at2759"/>
<keyword evidence="1" id="KW-0256">Endoplasmic reticulum</keyword>
<dbReference type="AlphaFoldDB" id="G0PEM1"/>
<protein>
    <recommendedName>
        <fullName evidence="1">GPI ethanolamine phosphate transferase 1</fullName>
        <ecNumber evidence="1">2.-.-.-</ecNumber>
    </recommendedName>
</protein>
<gene>
    <name evidence="3" type="ORF">CAEBREN_32219</name>
</gene>
<keyword evidence="1" id="KW-0337">GPI-anchor biosynthesis</keyword>
<comment type="function">
    <text evidence="1">Ethanolamine phosphate transferase involved in glycosylphosphatidylinositol-anchor biosynthesis. Transfers ethanolamine phosphate to the first alpha-1,4-linked mannose of the glycosylphosphatidylinositol precursor of GPI-anchor.</text>
</comment>
<dbReference type="HOGENOM" id="CLU_740171_0_0_1"/>
<dbReference type="EMBL" id="GL380321">
    <property type="protein sequence ID" value="EGT53110.1"/>
    <property type="molecule type" value="Genomic_DNA"/>
</dbReference>
<organism evidence="4">
    <name type="scientific">Caenorhabditis brenneri</name>
    <name type="common">Nematode worm</name>
    <dbReference type="NCBI Taxonomy" id="135651"/>
    <lineage>
        <taxon>Eukaryota</taxon>
        <taxon>Metazoa</taxon>
        <taxon>Ecdysozoa</taxon>
        <taxon>Nematoda</taxon>
        <taxon>Chromadorea</taxon>
        <taxon>Rhabditida</taxon>
        <taxon>Rhabditina</taxon>
        <taxon>Rhabditomorpha</taxon>
        <taxon>Rhabditoidea</taxon>
        <taxon>Rhabditidae</taxon>
        <taxon>Peloderinae</taxon>
        <taxon>Caenorhabditis</taxon>
    </lineage>
</organism>
<evidence type="ECO:0000313" key="3">
    <source>
        <dbReference type="EMBL" id="EGT53110.1"/>
    </source>
</evidence>
<feature type="transmembrane region" description="Helical" evidence="1">
    <location>
        <begin position="276"/>
        <end position="300"/>
    </location>
</feature>
<comment type="similarity">
    <text evidence="1">Belongs to the PIGG/PIGN/PIGO family. PIGN subfamily.</text>
</comment>
<dbReference type="InterPro" id="IPR007070">
    <property type="entry name" value="GPI_EtnP_transferase_1"/>
</dbReference>
<reference evidence="4" key="1">
    <citation type="submission" date="2011-07" db="EMBL/GenBank/DDBJ databases">
        <authorList>
            <consortium name="Caenorhabditis brenneri Sequencing and Analysis Consortium"/>
            <person name="Wilson R.K."/>
        </authorList>
    </citation>
    <scope>NUCLEOTIDE SEQUENCE [LARGE SCALE GENOMIC DNA]</scope>
    <source>
        <strain evidence="4">PB2801</strain>
    </source>
</reference>
<dbReference type="InterPro" id="IPR017852">
    <property type="entry name" value="GPI_EtnP_transferase_1_C"/>
</dbReference>
<name>G0PEM1_CAEBE</name>
<feature type="transmembrane region" description="Helical" evidence="1">
    <location>
        <begin position="201"/>
        <end position="221"/>
    </location>
</feature>
<dbReference type="Proteomes" id="UP000008068">
    <property type="component" value="Unassembled WGS sequence"/>
</dbReference>
<evidence type="ECO:0000259" key="2">
    <source>
        <dbReference type="Pfam" id="PF04987"/>
    </source>
</evidence>
<feature type="transmembrane region" description="Helical" evidence="1">
    <location>
        <begin position="67"/>
        <end position="84"/>
    </location>
</feature>
<feature type="transmembrane region" description="Helical" evidence="1">
    <location>
        <begin position="320"/>
        <end position="339"/>
    </location>
</feature>
<dbReference type="UniPathway" id="UPA00196"/>
<evidence type="ECO:0000256" key="1">
    <source>
        <dbReference type="RuleBase" id="RU367138"/>
    </source>
</evidence>
<comment type="subcellular location">
    <subcellularLocation>
        <location evidence="1">Endoplasmic reticulum membrane</location>
        <topology evidence="1">Multi-pass membrane protein</topology>
    </subcellularLocation>
</comment>
<feature type="transmembrane region" description="Helical" evidence="1">
    <location>
        <begin position="241"/>
        <end position="264"/>
    </location>
</feature>
<feature type="transmembrane region" description="Helical" evidence="1">
    <location>
        <begin position="20"/>
        <end position="46"/>
    </location>
</feature>
<keyword evidence="1" id="KW-0812">Transmembrane</keyword>
<dbReference type="eggNOG" id="KOG2124">
    <property type="taxonomic scope" value="Eukaryota"/>
</dbReference>
<feature type="domain" description="GPI ethanolamine phosphate transferase 1 C-terminal" evidence="2">
    <location>
        <begin position="6"/>
        <end position="291"/>
    </location>
</feature>
<dbReference type="Pfam" id="PF04987">
    <property type="entry name" value="PigN"/>
    <property type="match status" value="1"/>
</dbReference>
<keyword evidence="1" id="KW-1133">Transmembrane helix</keyword>
<feature type="transmembrane region" description="Helical" evidence="1">
    <location>
        <begin position="106"/>
        <end position="127"/>
    </location>
</feature>
<dbReference type="GO" id="GO:0005789">
    <property type="term" value="C:endoplasmic reticulum membrane"/>
    <property type="evidence" value="ECO:0007669"/>
    <property type="project" value="UniProtKB-SubCell"/>
</dbReference>
<dbReference type="STRING" id="135651.G0PEM1"/>
<comment type="caution">
    <text evidence="1">Lacks conserved residue(s) required for the propagation of feature annotation.</text>
</comment>
<accession>G0PEM1</accession>
<dbReference type="GO" id="GO:0051377">
    <property type="term" value="F:mannose-ethanolamine phosphotransferase activity"/>
    <property type="evidence" value="ECO:0007669"/>
    <property type="project" value="UniProtKB-UniRule"/>
</dbReference>
<comment type="pathway">
    <text evidence="1">Glycolipid biosynthesis; glycosylphosphatidylinositol-anchor biosynthesis.</text>
</comment>
<keyword evidence="4" id="KW-1185">Reference proteome</keyword>
<proteinExistence type="inferred from homology"/>
<dbReference type="PANTHER" id="PTHR12250:SF0">
    <property type="entry name" value="GPI ETHANOLAMINE PHOSPHATE TRANSFERASE 1"/>
    <property type="match status" value="1"/>
</dbReference>
<dbReference type="PANTHER" id="PTHR12250">
    <property type="entry name" value="PHOSPHATIDYLINOSITOL GLYCAN, CLASS N"/>
    <property type="match status" value="1"/>
</dbReference>
<sequence length="374" mass="42484">MLTNFNRSKTWTLTCLSLCIFPFLPAVGVSTHIILCILSPLALSFICHRLSRLPSLSRMQRLFQNMVFIHLTVAIFIAVVNYVFEKVCSFFFSLSNFKITIQPPSIARWISWLSIPVSAVAPCFIAEPYIVDRLIAYALCFYVPYSLLSISYESLFVLIFFIVLALFVRFEFGHLSDIEFLQLKIDSVKAATGEYVELRRAVVCVSFVLCTLFGTGNFASINSFNPSTLNLFISVFSPFTMAILLVLKLLLPILLVSMAFAAVVRFDQESIQRLCCFSLIFTDFMSMVSLYIQLNLLLTFQCFFHQLRDEGSWLDIGMSISQFIVSMCISLALLILLSLSSHMMSLDSKFQFKFKQLKEVESAVPDRFRDDGSA</sequence>
<dbReference type="GO" id="GO:0006506">
    <property type="term" value="P:GPI anchor biosynthetic process"/>
    <property type="evidence" value="ECO:0007669"/>
    <property type="project" value="UniProtKB-UniPathway"/>
</dbReference>
<dbReference type="InParanoid" id="G0PEM1"/>
<dbReference type="EC" id="2.-.-.-" evidence="1"/>